<gene>
    <name evidence="11" type="primary">ga10592</name>
    <name evidence="11" type="ORF">PR202_ga10592</name>
</gene>
<evidence type="ECO:0000259" key="10">
    <source>
        <dbReference type="Pfam" id="PF23598"/>
    </source>
</evidence>
<evidence type="ECO:0000313" key="12">
    <source>
        <dbReference type="Proteomes" id="UP001054889"/>
    </source>
</evidence>
<keyword evidence="2" id="KW-0433">Leucine-rich repeat</keyword>
<feature type="domain" description="Disease resistance R13L4/SHOC-2-like LRR" evidence="10">
    <location>
        <begin position="130"/>
        <end position="251"/>
    </location>
</feature>
<protein>
    <recommendedName>
        <fullName evidence="13">Leucine-rich repeat-containing N-terminal plant-type domain-containing protein</fullName>
    </recommendedName>
</protein>
<dbReference type="Pfam" id="PF08263">
    <property type="entry name" value="LRRNT_2"/>
    <property type="match status" value="1"/>
</dbReference>
<dbReference type="InterPro" id="IPR046956">
    <property type="entry name" value="RLP23-like"/>
</dbReference>
<dbReference type="InterPro" id="IPR013210">
    <property type="entry name" value="LRR_N_plant-typ"/>
</dbReference>
<keyword evidence="3" id="KW-0812">Transmembrane</keyword>
<evidence type="ECO:0008006" key="13">
    <source>
        <dbReference type="Google" id="ProtNLM"/>
    </source>
</evidence>
<proteinExistence type="predicted"/>
<evidence type="ECO:0000256" key="3">
    <source>
        <dbReference type="ARBA" id="ARBA00022692"/>
    </source>
</evidence>
<keyword evidence="5" id="KW-0677">Repeat</keyword>
<evidence type="ECO:0000259" key="9">
    <source>
        <dbReference type="Pfam" id="PF08263"/>
    </source>
</evidence>
<keyword evidence="7" id="KW-0472">Membrane</keyword>
<evidence type="ECO:0000256" key="1">
    <source>
        <dbReference type="ARBA" id="ARBA00004479"/>
    </source>
</evidence>
<keyword evidence="12" id="KW-1185">Reference proteome</keyword>
<dbReference type="PANTHER" id="PTHR48063">
    <property type="entry name" value="LRR RECEPTOR-LIKE KINASE"/>
    <property type="match status" value="1"/>
</dbReference>
<dbReference type="AlphaFoldDB" id="A0AAV5C793"/>
<comment type="caution">
    <text evidence="11">The sequence shown here is derived from an EMBL/GenBank/DDBJ whole genome shotgun (WGS) entry which is preliminary data.</text>
</comment>
<reference evidence="11" key="2">
    <citation type="submission" date="2021-12" db="EMBL/GenBank/DDBJ databases">
        <title>Resequencing data analysis of finger millet.</title>
        <authorList>
            <person name="Hatakeyama M."/>
            <person name="Aluri S."/>
            <person name="Balachadran M.T."/>
            <person name="Sivarajan S.R."/>
            <person name="Poveda L."/>
            <person name="Shimizu-Inatsugi R."/>
            <person name="Schlapbach R."/>
            <person name="Sreeman S.M."/>
            <person name="Shimizu K.K."/>
        </authorList>
    </citation>
    <scope>NUCLEOTIDE SEQUENCE</scope>
</reference>
<evidence type="ECO:0000313" key="11">
    <source>
        <dbReference type="EMBL" id="GJM93985.1"/>
    </source>
</evidence>
<dbReference type="InterPro" id="IPR055414">
    <property type="entry name" value="LRR_R13L4/SHOC2-like"/>
</dbReference>
<keyword evidence="6" id="KW-1133">Transmembrane helix</keyword>
<comment type="subcellular location">
    <subcellularLocation>
        <location evidence="1">Membrane</location>
        <topology evidence="1">Single-pass type I membrane protein</topology>
    </subcellularLocation>
</comment>
<dbReference type="PANTHER" id="PTHR48063:SF50">
    <property type="entry name" value="HCRVF1 PROTEIN-LIKE"/>
    <property type="match status" value="1"/>
</dbReference>
<evidence type="ECO:0000256" key="5">
    <source>
        <dbReference type="ARBA" id="ARBA00022737"/>
    </source>
</evidence>
<reference evidence="11" key="1">
    <citation type="journal article" date="2018" name="DNA Res.">
        <title>Multiple hybrid de novo genome assembly of finger millet, an orphan allotetraploid crop.</title>
        <authorList>
            <person name="Hatakeyama M."/>
            <person name="Aluri S."/>
            <person name="Balachadran M.T."/>
            <person name="Sivarajan S.R."/>
            <person name="Patrignani A."/>
            <person name="Gruter S."/>
            <person name="Poveda L."/>
            <person name="Shimizu-Inatsugi R."/>
            <person name="Baeten J."/>
            <person name="Francoijs K.J."/>
            <person name="Nataraja K.N."/>
            <person name="Reddy Y.A.N."/>
            <person name="Phadnis S."/>
            <person name="Ravikumar R.L."/>
            <person name="Schlapbach R."/>
            <person name="Sreeman S.M."/>
            <person name="Shimizu K.K."/>
        </authorList>
    </citation>
    <scope>NUCLEOTIDE SEQUENCE</scope>
</reference>
<evidence type="ECO:0000256" key="4">
    <source>
        <dbReference type="ARBA" id="ARBA00022729"/>
    </source>
</evidence>
<evidence type="ECO:0000256" key="7">
    <source>
        <dbReference type="ARBA" id="ARBA00023136"/>
    </source>
</evidence>
<organism evidence="11 12">
    <name type="scientific">Eleusine coracana subsp. coracana</name>
    <dbReference type="NCBI Taxonomy" id="191504"/>
    <lineage>
        <taxon>Eukaryota</taxon>
        <taxon>Viridiplantae</taxon>
        <taxon>Streptophyta</taxon>
        <taxon>Embryophyta</taxon>
        <taxon>Tracheophyta</taxon>
        <taxon>Spermatophyta</taxon>
        <taxon>Magnoliopsida</taxon>
        <taxon>Liliopsida</taxon>
        <taxon>Poales</taxon>
        <taxon>Poaceae</taxon>
        <taxon>PACMAD clade</taxon>
        <taxon>Chloridoideae</taxon>
        <taxon>Cynodonteae</taxon>
        <taxon>Eleusininae</taxon>
        <taxon>Eleusine</taxon>
    </lineage>
</organism>
<dbReference type="InterPro" id="IPR032675">
    <property type="entry name" value="LRR_dom_sf"/>
</dbReference>
<evidence type="ECO:0000256" key="2">
    <source>
        <dbReference type="ARBA" id="ARBA00022614"/>
    </source>
</evidence>
<dbReference type="SUPFAM" id="SSF52058">
    <property type="entry name" value="L domain-like"/>
    <property type="match status" value="1"/>
</dbReference>
<dbReference type="InterPro" id="IPR001611">
    <property type="entry name" value="Leu-rich_rpt"/>
</dbReference>
<keyword evidence="8" id="KW-0325">Glycoprotein</keyword>
<name>A0AAV5C793_ELECO</name>
<dbReference type="GO" id="GO:0016020">
    <property type="term" value="C:membrane"/>
    <property type="evidence" value="ECO:0007669"/>
    <property type="project" value="UniProtKB-SubCell"/>
</dbReference>
<dbReference type="Pfam" id="PF00560">
    <property type="entry name" value="LRR_1"/>
    <property type="match status" value="1"/>
</dbReference>
<feature type="domain" description="Leucine-rich repeat-containing N-terminal plant-type" evidence="9">
    <location>
        <begin position="52"/>
        <end position="90"/>
    </location>
</feature>
<dbReference type="Pfam" id="PF23598">
    <property type="entry name" value="LRR_14"/>
    <property type="match status" value="1"/>
</dbReference>
<dbReference type="Gene3D" id="3.80.10.10">
    <property type="entry name" value="Ribonuclease Inhibitor"/>
    <property type="match status" value="1"/>
</dbReference>
<dbReference type="EMBL" id="BQKI01000004">
    <property type="protein sequence ID" value="GJM93985.1"/>
    <property type="molecule type" value="Genomic_DNA"/>
</dbReference>
<evidence type="ECO:0000256" key="8">
    <source>
        <dbReference type="ARBA" id="ARBA00023180"/>
    </source>
</evidence>
<evidence type="ECO:0000256" key="6">
    <source>
        <dbReference type="ARBA" id="ARBA00022989"/>
    </source>
</evidence>
<sequence length="357" mass="40334">MASKEKPERTTHSSSSSILLHGCCSSLLPPAYLAITTSSSVYAQQTSVGCIPKERNALLSFRAGITSDPQNLLASWNGQDCCQWIGVKCSNSTGHVIKVDLRNKFFLDDLYGPSMDTYYLHRMRGKISSSLLALRHLKYLDLSGNHLGGVGVSMPRFLGSLRSLTYLNLSSTDFNGPVPPQLGNLSRLQYLDIDNIWNDNDNKMHSKDISWLARLRSLRFLDMSGVSLRTIGNWVQVVNMLSNLRVLRLRECQLVFPYASIARPNLTSLEKVDLKDNRYTLNPAYWFWHAGTIKHLDLTNNMIVGTLPDAVGITYFGLPKRSDTYKALHIEDKRRVVLGRERDKKWLSNSNRNLLKL</sequence>
<accession>A0AAV5C793</accession>
<keyword evidence="4" id="KW-0732">Signal</keyword>
<dbReference type="Proteomes" id="UP001054889">
    <property type="component" value="Unassembled WGS sequence"/>
</dbReference>